<dbReference type="Gene3D" id="3.90.420.10">
    <property type="entry name" value="Oxidoreductase, molybdopterin-binding domain"/>
    <property type="match status" value="1"/>
</dbReference>
<proteinExistence type="predicted"/>
<keyword evidence="4" id="KW-1185">Reference proteome</keyword>
<dbReference type="PANTHER" id="PTHR19372:SF7">
    <property type="entry name" value="SULFITE OXIDASE, MITOCHONDRIAL"/>
    <property type="match status" value="1"/>
</dbReference>
<feature type="transmembrane region" description="Helical" evidence="1">
    <location>
        <begin position="60"/>
        <end position="81"/>
    </location>
</feature>
<gene>
    <name evidence="3" type="ORF">GA0111570_10452</name>
</gene>
<dbReference type="AlphaFoldDB" id="A0A1G6GLL4"/>
<keyword evidence="1" id="KW-0812">Transmembrane</keyword>
<protein>
    <submittedName>
        <fullName evidence="3">DMSO/TMAO reductase YedYZ, molybdopterin-dependent catalytic subunit</fullName>
    </submittedName>
</protein>
<dbReference type="GO" id="GO:0043546">
    <property type="term" value="F:molybdopterin cofactor binding"/>
    <property type="evidence" value="ECO:0007669"/>
    <property type="project" value="TreeGrafter"/>
</dbReference>
<dbReference type="Pfam" id="PF00174">
    <property type="entry name" value="Oxidored_molyb"/>
    <property type="match status" value="1"/>
</dbReference>
<dbReference type="Proteomes" id="UP000199086">
    <property type="component" value="Unassembled WGS sequence"/>
</dbReference>
<evidence type="ECO:0000259" key="2">
    <source>
        <dbReference type="Pfam" id="PF00174"/>
    </source>
</evidence>
<keyword evidence="1" id="KW-1133">Transmembrane helix</keyword>
<sequence length="507" mass="52413">MTAVTAGITSAALGVAVGHLLAGLVSRSASPVVAVGAVVVDLVPLPLKEFAARVFGVADKAVLLTVVMVGLAALAGLVGLLGVRSRPAALASMALLGSIGTVAGVGRAVTTTVAGVGPRVLASAALPGLVATLVACLVLAAQYRRLEDSGPTSMAGAQAARSRRAFLMGSLGLLAGAGALGWLGSRIRPVAGSPVVLPPVPSPRPPVPAGLEGQVPGLTPLRTPVADFYRIDTALVVPHPDLERWRLVVDGMVGRPYELTLDDLLAMPLVERDITLTCVSNPVGGNLCGSTRWTGVLVADLLRRAAPAAGADMVLSRSTDGFTASTPLEVLLDGRDAMIALAMDGRPLTPKHGAPARLLTPGLYGYVGATKWLTRLTLTTFAADQAYWTVRGWAERGPVKTEARIDTPHGRVAEGNVPIAGVAWATHRGIGRVEVQVDGGPWQQAVLGPDVGLDYWRQWYLPWRATRGSHTLVARAYDASGVVQTDRVADVAPDGASGYPRVNVTVA</sequence>
<evidence type="ECO:0000313" key="3">
    <source>
        <dbReference type="EMBL" id="SDB82824.1"/>
    </source>
</evidence>
<name>A0A1G6GLL4_9ACTN</name>
<feature type="domain" description="Oxidoreductase molybdopterin-binding" evidence="2">
    <location>
        <begin position="236"/>
        <end position="385"/>
    </location>
</feature>
<evidence type="ECO:0000256" key="1">
    <source>
        <dbReference type="SAM" id="Phobius"/>
    </source>
</evidence>
<dbReference type="InterPro" id="IPR000572">
    <property type="entry name" value="OxRdtase_Mopterin-bd_dom"/>
</dbReference>
<accession>A0A1G6GLL4</accession>
<feature type="transmembrane region" description="Helical" evidence="1">
    <location>
        <begin position="88"/>
        <end position="109"/>
    </location>
</feature>
<dbReference type="Gene3D" id="2.60.40.650">
    <property type="match status" value="1"/>
</dbReference>
<dbReference type="GO" id="GO:0008482">
    <property type="term" value="F:sulfite oxidase activity"/>
    <property type="evidence" value="ECO:0007669"/>
    <property type="project" value="TreeGrafter"/>
</dbReference>
<dbReference type="InterPro" id="IPR036374">
    <property type="entry name" value="OxRdtase_Mopterin-bd_sf"/>
</dbReference>
<feature type="transmembrane region" description="Helical" evidence="1">
    <location>
        <begin position="121"/>
        <end position="143"/>
    </location>
</feature>
<organism evidence="3 4">
    <name type="scientific">Raineyella antarctica</name>
    <dbReference type="NCBI Taxonomy" id="1577474"/>
    <lineage>
        <taxon>Bacteria</taxon>
        <taxon>Bacillati</taxon>
        <taxon>Actinomycetota</taxon>
        <taxon>Actinomycetes</taxon>
        <taxon>Propionibacteriales</taxon>
        <taxon>Propionibacteriaceae</taxon>
        <taxon>Raineyella</taxon>
    </lineage>
</organism>
<keyword evidence="1" id="KW-0472">Membrane</keyword>
<dbReference type="PANTHER" id="PTHR19372">
    <property type="entry name" value="SULFITE REDUCTASE"/>
    <property type="match status" value="1"/>
</dbReference>
<dbReference type="SUPFAM" id="SSF56524">
    <property type="entry name" value="Oxidoreductase molybdopterin-binding domain"/>
    <property type="match status" value="1"/>
</dbReference>
<dbReference type="InterPro" id="IPR014756">
    <property type="entry name" value="Ig_E-set"/>
</dbReference>
<evidence type="ECO:0000313" key="4">
    <source>
        <dbReference type="Proteomes" id="UP000199086"/>
    </source>
</evidence>
<dbReference type="EMBL" id="FMYF01000004">
    <property type="protein sequence ID" value="SDB82824.1"/>
    <property type="molecule type" value="Genomic_DNA"/>
</dbReference>
<dbReference type="GO" id="GO:0006790">
    <property type="term" value="P:sulfur compound metabolic process"/>
    <property type="evidence" value="ECO:0007669"/>
    <property type="project" value="TreeGrafter"/>
</dbReference>
<dbReference type="SUPFAM" id="SSF81296">
    <property type="entry name" value="E set domains"/>
    <property type="match status" value="1"/>
</dbReference>
<dbReference type="GO" id="GO:0020037">
    <property type="term" value="F:heme binding"/>
    <property type="evidence" value="ECO:0007669"/>
    <property type="project" value="TreeGrafter"/>
</dbReference>
<dbReference type="STRING" id="1577474.GA0111570_10452"/>
<feature type="transmembrane region" description="Helical" evidence="1">
    <location>
        <begin position="164"/>
        <end position="184"/>
    </location>
</feature>
<reference evidence="3 4" key="1">
    <citation type="submission" date="2016-06" db="EMBL/GenBank/DDBJ databases">
        <authorList>
            <person name="Olsen C.W."/>
            <person name="Carey S."/>
            <person name="Hinshaw L."/>
            <person name="Karasin A.I."/>
        </authorList>
    </citation>
    <scope>NUCLEOTIDE SEQUENCE [LARGE SCALE GENOMIC DNA]</scope>
    <source>
        <strain evidence="3 4">LZ-22</strain>
    </source>
</reference>